<dbReference type="PANTHER" id="PTHR30595">
    <property type="entry name" value="GLPR-RELATED TRANSCRIPTIONAL REPRESSOR"/>
    <property type="match status" value="1"/>
</dbReference>
<dbReference type="Pfam" id="PF13749">
    <property type="entry name" value="HATPase_c_4"/>
    <property type="match status" value="1"/>
</dbReference>
<dbReference type="InterPro" id="IPR007421">
    <property type="entry name" value="Schlafen_AlbA_2_dom"/>
</dbReference>
<dbReference type="PANTHER" id="PTHR30595:SF6">
    <property type="entry name" value="SCHLAFEN ALBA-2 DOMAIN-CONTAINING PROTEIN"/>
    <property type="match status" value="1"/>
</dbReference>
<organism evidence="2 3">
    <name type="scientific">Chitinophaga defluvii</name>
    <dbReference type="NCBI Taxonomy" id="3163343"/>
    <lineage>
        <taxon>Bacteria</taxon>
        <taxon>Pseudomonadati</taxon>
        <taxon>Bacteroidota</taxon>
        <taxon>Chitinophagia</taxon>
        <taxon>Chitinophagales</taxon>
        <taxon>Chitinophagaceae</taxon>
        <taxon>Chitinophaga</taxon>
    </lineage>
</organism>
<dbReference type="GO" id="GO:0005524">
    <property type="term" value="F:ATP binding"/>
    <property type="evidence" value="ECO:0007669"/>
    <property type="project" value="UniProtKB-KW"/>
</dbReference>
<accession>A0ABV2T903</accession>
<proteinExistence type="predicted"/>
<sequence length="439" mass="49703">MMAEHQNIEYKQSWHDDYLKWIVGFANSQGGTIYIGKDDNGKVVGISDYKKLMEDLPNKIRDILGIIVEVNLHERRGLYYLEVITPPYVVPISLRGIYYTRSGSTKQELKGNALVEFLLQKTGKSWDDVVESSATINDIDPHAVDLYLKAVEKSGRLRNLEGLTIAELLEKLRLTKEGKIKRAAIILFGKDPGRFYPNMVLKMGRFGTSHDDLKFQETTEGCLIHILHEVEDILNKKFFIKAVNFEGLLRIEKGEYPVAALREMLLNALVHRNYTGGAIQIRMYDNRFSSWNEGLLPQGLSLDALKRQHPSRPRNPLIADACFKGGYIDAWGRGTLKILQSCKEAGLPEPEIIEQDGGIQVTLFKNHYNEPGLKKMGLNERQVKAVLYVMQNEKVTNKKYQELFNVSRNTASADLRELTQLNILKSSGAKGVGAFYIIG</sequence>
<dbReference type="InterPro" id="IPR038461">
    <property type="entry name" value="Schlafen_AlbA_2_dom_sf"/>
</dbReference>
<name>A0ABV2T903_9BACT</name>
<dbReference type="Gene3D" id="3.30.950.30">
    <property type="entry name" value="Schlafen, AAA domain"/>
    <property type="match status" value="1"/>
</dbReference>
<feature type="domain" description="Schlafen AlbA-2" evidence="1">
    <location>
        <begin position="4"/>
        <end position="109"/>
    </location>
</feature>
<evidence type="ECO:0000313" key="2">
    <source>
        <dbReference type="EMBL" id="MET6999486.1"/>
    </source>
</evidence>
<dbReference type="RefSeq" id="WP_354662049.1">
    <property type="nucleotide sequence ID" value="NZ_JBEXAC010000002.1"/>
</dbReference>
<evidence type="ECO:0000313" key="3">
    <source>
        <dbReference type="Proteomes" id="UP001549749"/>
    </source>
</evidence>
<dbReference type="InterPro" id="IPR038475">
    <property type="entry name" value="RecG_C_sf"/>
</dbReference>
<comment type="caution">
    <text evidence="2">The sequence shown here is derived from an EMBL/GenBank/DDBJ whole genome shotgun (WGS) entry which is preliminary data.</text>
</comment>
<keyword evidence="2" id="KW-0547">Nucleotide-binding</keyword>
<dbReference type="Pfam" id="PF04326">
    <property type="entry name" value="SLFN_AlbA_2"/>
    <property type="match status" value="1"/>
</dbReference>
<dbReference type="Gene3D" id="1.10.10.10">
    <property type="entry name" value="Winged helix-like DNA-binding domain superfamily/Winged helix DNA-binding domain"/>
    <property type="match status" value="1"/>
</dbReference>
<protein>
    <submittedName>
        <fullName evidence="2">ATP-binding protein</fullName>
    </submittedName>
</protein>
<dbReference type="Gene3D" id="3.30.565.60">
    <property type="match status" value="1"/>
</dbReference>
<dbReference type="SUPFAM" id="SSF46785">
    <property type="entry name" value="Winged helix' DNA-binding domain"/>
    <property type="match status" value="1"/>
</dbReference>
<keyword evidence="3" id="KW-1185">Reference proteome</keyword>
<keyword evidence="2" id="KW-0067">ATP-binding</keyword>
<dbReference type="EMBL" id="JBEXAC010000002">
    <property type="protein sequence ID" value="MET6999486.1"/>
    <property type="molecule type" value="Genomic_DNA"/>
</dbReference>
<evidence type="ECO:0000259" key="1">
    <source>
        <dbReference type="Pfam" id="PF04326"/>
    </source>
</evidence>
<dbReference type="Proteomes" id="UP001549749">
    <property type="component" value="Unassembled WGS sequence"/>
</dbReference>
<gene>
    <name evidence="2" type="ORF">ABR189_19005</name>
</gene>
<dbReference type="InterPro" id="IPR036390">
    <property type="entry name" value="WH_DNA-bd_sf"/>
</dbReference>
<dbReference type="InterPro" id="IPR036388">
    <property type="entry name" value="WH-like_DNA-bd_sf"/>
</dbReference>
<reference evidence="2 3" key="1">
    <citation type="submission" date="2024-06" db="EMBL/GenBank/DDBJ databases">
        <title>Chitinophaga defluvii sp. nov., isolated from municipal sewage.</title>
        <authorList>
            <person name="Zhang L."/>
        </authorList>
    </citation>
    <scope>NUCLEOTIDE SEQUENCE [LARGE SCALE GENOMIC DNA]</scope>
    <source>
        <strain evidence="2 3">H8</strain>
    </source>
</reference>